<keyword evidence="5" id="KW-1185">Reference proteome</keyword>
<dbReference type="InterPro" id="IPR029058">
    <property type="entry name" value="AB_hydrolase_fold"/>
</dbReference>
<dbReference type="GO" id="GO:0008233">
    <property type="term" value="F:peptidase activity"/>
    <property type="evidence" value="ECO:0007669"/>
    <property type="project" value="InterPro"/>
</dbReference>
<dbReference type="GO" id="GO:0016020">
    <property type="term" value="C:membrane"/>
    <property type="evidence" value="ECO:0007669"/>
    <property type="project" value="TreeGrafter"/>
</dbReference>
<dbReference type="SUPFAM" id="SSF53474">
    <property type="entry name" value="alpha/beta-Hydrolases"/>
    <property type="match status" value="1"/>
</dbReference>
<protein>
    <recommendedName>
        <fullName evidence="3">AB hydrolase-1 domain-containing protein</fullName>
    </recommendedName>
</protein>
<dbReference type="EMBL" id="JSVA01000010">
    <property type="protein sequence ID" value="KOF02832.1"/>
    <property type="molecule type" value="Genomic_DNA"/>
</dbReference>
<dbReference type="Gene3D" id="3.40.50.1820">
    <property type="entry name" value="alpha/beta hydrolase"/>
    <property type="match status" value="1"/>
</dbReference>
<dbReference type="NCBIfam" id="TIGR01250">
    <property type="entry name" value="pro_imino_pep_2"/>
    <property type="match status" value="1"/>
</dbReference>
<evidence type="ECO:0000313" key="5">
    <source>
        <dbReference type="Proteomes" id="UP000036908"/>
    </source>
</evidence>
<evidence type="ECO:0000256" key="2">
    <source>
        <dbReference type="ARBA" id="ARBA00022801"/>
    </source>
</evidence>
<dbReference type="PANTHER" id="PTHR43798:SF31">
    <property type="entry name" value="AB HYDROLASE SUPERFAMILY PROTEIN YCLE"/>
    <property type="match status" value="1"/>
</dbReference>
<dbReference type="Proteomes" id="UP000036908">
    <property type="component" value="Unassembled WGS sequence"/>
</dbReference>
<dbReference type="PRINTS" id="PR00793">
    <property type="entry name" value="PROAMNOPTASE"/>
</dbReference>
<dbReference type="OrthoDB" id="9796770at2"/>
<reference evidence="5" key="1">
    <citation type="submission" date="2014-11" db="EMBL/GenBank/DDBJ databases">
        <title>Genome sequencing of Roseivirga sp. D-25.</title>
        <authorList>
            <person name="Selvaratnam C."/>
            <person name="Thevarajoo S."/>
            <person name="Goh K.M."/>
            <person name="Eee R."/>
            <person name="Chan K.-G."/>
            <person name="Chong C.S."/>
        </authorList>
    </citation>
    <scope>NUCLEOTIDE SEQUENCE [LARGE SCALE GENOMIC DNA]</scope>
    <source>
        <strain evidence="5">D-25</strain>
    </source>
</reference>
<organism evidence="4 5">
    <name type="scientific">Roseivirga seohaensis subsp. aquiponti</name>
    <dbReference type="NCBI Taxonomy" id="1566026"/>
    <lineage>
        <taxon>Bacteria</taxon>
        <taxon>Pseudomonadati</taxon>
        <taxon>Bacteroidota</taxon>
        <taxon>Cytophagia</taxon>
        <taxon>Cytophagales</taxon>
        <taxon>Roseivirgaceae</taxon>
        <taxon>Roseivirga</taxon>
    </lineage>
</organism>
<comment type="caution">
    <text evidence="4">The sequence shown here is derived from an EMBL/GenBank/DDBJ whole genome shotgun (WGS) entry which is preliminary data.</text>
</comment>
<proteinExistence type="inferred from homology"/>
<dbReference type="InterPro" id="IPR050266">
    <property type="entry name" value="AB_hydrolase_sf"/>
</dbReference>
<dbReference type="Pfam" id="PF00561">
    <property type="entry name" value="Abhydrolase_1"/>
    <property type="match status" value="1"/>
</dbReference>
<evidence type="ECO:0000256" key="1">
    <source>
        <dbReference type="ARBA" id="ARBA00010088"/>
    </source>
</evidence>
<dbReference type="InterPro" id="IPR000073">
    <property type="entry name" value="AB_hydrolase_1"/>
</dbReference>
<accession>A0A0L8AKS7</accession>
<comment type="similarity">
    <text evidence="1">Belongs to the peptidase S33 family.</text>
</comment>
<dbReference type="PANTHER" id="PTHR43798">
    <property type="entry name" value="MONOACYLGLYCEROL LIPASE"/>
    <property type="match status" value="1"/>
</dbReference>
<dbReference type="InterPro" id="IPR002410">
    <property type="entry name" value="Peptidase_S33"/>
</dbReference>
<evidence type="ECO:0000259" key="3">
    <source>
        <dbReference type="Pfam" id="PF00561"/>
    </source>
</evidence>
<gene>
    <name evidence="4" type="ORF">OB69_11105</name>
</gene>
<keyword evidence="2" id="KW-0378">Hydrolase</keyword>
<dbReference type="PRINTS" id="PR00111">
    <property type="entry name" value="ABHYDROLASE"/>
</dbReference>
<dbReference type="InterPro" id="IPR005945">
    <property type="entry name" value="Pro_imino_pep"/>
</dbReference>
<evidence type="ECO:0000313" key="4">
    <source>
        <dbReference type="EMBL" id="KOF02832.1"/>
    </source>
</evidence>
<dbReference type="AlphaFoldDB" id="A0A0L8AKS7"/>
<dbReference type="GO" id="GO:0006508">
    <property type="term" value="P:proteolysis"/>
    <property type="evidence" value="ECO:0007669"/>
    <property type="project" value="InterPro"/>
</dbReference>
<sequence length="306" mass="34577">MRTLLLLTICSVLLGCQFSEKEIPTTSGFLEINGSQVYYKTMGQGDPLVIVHGGPVMEHSYFLPHFDELAKDYQLIFYDQRACGQSSVEVQVETMNLAGFVDDIEQIRQTLKLEKINLFGHSWGGLLAMKYGIKYPENLNHLILSNSIAPSVADWQLEGGRVSERATNKDREDRQAIMESGALQTLNPSKAIEKLLRISFRPQMYDTTNLSKLKLFVPQDYMQRSQVFGLLGPDLADFDLYSDLKKITCPTLIIYGSEEPAASLHAERMTDSFPNGQLSIIQKSGHFPFVENEKQFFATIQSFLEK</sequence>
<feature type="domain" description="AB hydrolase-1" evidence="3">
    <location>
        <begin position="47"/>
        <end position="292"/>
    </location>
</feature>
<name>A0A0L8AKS7_9BACT</name>
<dbReference type="PATRIC" id="fig|1566026.4.peg.507"/>
<dbReference type="PROSITE" id="PS51257">
    <property type="entry name" value="PROKAR_LIPOPROTEIN"/>
    <property type="match status" value="1"/>
</dbReference>
<dbReference type="RefSeq" id="WP_053223790.1">
    <property type="nucleotide sequence ID" value="NZ_JSVA01000010.1"/>
</dbReference>